<dbReference type="InterPro" id="IPR052564">
    <property type="entry name" value="N-acetyltrans/Recomb-assoc"/>
</dbReference>
<keyword evidence="2" id="KW-0808">Transferase</keyword>
<accession>A0A2S7WZF8</accession>
<dbReference type="RefSeq" id="WP_105021300.1">
    <property type="nucleotide sequence ID" value="NZ_MSCM01000001.1"/>
</dbReference>
<evidence type="ECO:0000259" key="1">
    <source>
        <dbReference type="PROSITE" id="PS51186"/>
    </source>
</evidence>
<evidence type="ECO:0000313" key="2">
    <source>
        <dbReference type="EMBL" id="PQJ82752.1"/>
    </source>
</evidence>
<comment type="caution">
    <text evidence="2">The sequence shown here is derived from an EMBL/GenBank/DDBJ whole genome shotgun (WGS) entry which is preliminary data.</text>
</comment>
<dbReference type="OrthoDB" id="9789605at2"/>
<dbReference type="PANTHER" id="PTHR43451">
    <property type="entry name" value="ACETYLTRANSFERASE (GNAT) FAMILY PROTEIN"/>
    <property type="match status" value="1"/>
</dbReference>
<dbReference type="AlphaFoldDB" id="A0A2S7WZF8"/>
<dbReference type="PROSITE" id="PS51186">
    <property type="entry name" value="GNAT"/>
    <property type="match status" value="1"/>
</dbReference>
<dbReference type="PANTHER" id="PTHR43451:SF1">
    <property type="entry name" value="ACETYLTRANSFERASE"/>
    <property type="match status" value="1"/>
</dbReference>
<dbReference type="Gene3D" id="3.40.630.30">
    <property type="match status" value="1"/>
</dbReference>
<dbReference type="EMBL" id="MSCM01000001">
    <property type="protein sequence ID" value="PQJ82752.1"/>
    <property type="molecule type" value="Genomic_DNA"/>
</dbReference>
<reference evidence="2 3" key="1">
    <citation type="submission" date="2016-12" db="EMBL/GenBank/DDBJ databases">
        <title>Trade-off between light-utilization and light-protection in marine flavobacteria.</title>
        <authorList>
            <person name="Kumagai Y."/>
            <person name="Yoshizawa S."/>
            <person name="Kogure K."/>
            <person name="Iwasaki W."/>
        </authorList>
    </citation>
    <scope>NUCLEOTIDE SEQUENCE [LARGE SCALE GENOMIC DNA]</scope>
    <source>
        <strain evidence="2 3">ATCC 43844</strain>
    </source>
</reference>
<organism evidence="2 3">
    <name type="scientific">Polaribacter glomeratus</name>
    <dbReference type="NCBI Taxonomy" id="102"/>
    <lineage>
        <taxon>Bacteria</taxon>
        <taxon>Pseudomonadati</taxon>
        <taxon>Bacteroidota</taxon>
        <taxon>Flavobacteriia</taxon>
        <taxon>Flavobacteriales</taxon>
        <taxon>Flavobacteriaceae</taxon>
    </lineage>
</organism>
<evidence type="ECO:0000313" key="3">
    <source>
        <dbReference type="Proteomes" id="UP000239068"/>
    </source>
</evidence>
<protein>
    <submittedName>
        <fullName evidence="2">GNAT family N-acetyltransferase</fullName>
    </submittedName>
</protein>
<dbReference type="CDD" id="cd04301">
    <property type="entry name" value="NAT_SF"/>
    <property type="match status" value="1"/>
</dbReference>
<feature type="domain" description="N-acetyltransferase" evidence="1">
    <location>
        <begin position="1"/>
        <end position="149"/>
    </location>
</feature>
<keyword evidence="3" id="KW-1185">Reference proteome</keyword>
<dbReference type="InterPro" id="IPR000182">
    <property type="entry name" value="GNAT_dom"/>
</dbReference>
<name>A0A2S7WZF8_9FLAO</name>
<proteinExistence type="predicted"/>
<dbReference type="GO" id="GO:0016747">
    <property type="term" value="F:acyltransferase activity, transferring groups other than amino-acyl groups"/>
    <property type="evidence" value="ECO:0007669"/>
    <property type="project" value="InterPro"/>
</dbReference>
<dbReference type="Proteomes" id="UP000239068">
    <property type="component" value="Unassembled WGS sequence"/>
</dbReference>
<dbReference type="Pfam" id="PF13673">
    <property type="entry name" value="Acetyltransf_10"/>
    <property type="match status" value="1"/>
</dbReference>
<dbReference type="InterPro" id="IPR016181">
    <property type="entry name" value="Acyl_CoA_acyltransferase"/>
</dbReference>
<dbReference type="SUPFAM" id="SSF55729">
    <property type="entry name" value="Acyl-CoA N-acyltransferases (Nat)"/>
    <property type="match status" value="1"/>
</dbReference>
<sequence>MIEIATTSDAETLTKIALKSKSFWGYSDEILERWVEDLTVSKKIIEEMIVYKFIFEDEIVGFYILNQPKEQSIELDFLFVVPNLVRKGIGNKLIQHVFEKVKKLGCTQIIVLADPNAVPFYEYKGFKIIDKKESVIDGRFLVLLQKDLAV</sequence>
<gene>
    <name evidence="2" type="ORF">BTO16_09260</name>
</gene>